<dbReference type="Proteomes" id="UP000215127">
    <property type="component" value="Chromosome 9"/>
</dbReference>
<feature type="compositionally biased region" description="Basic and acidic residues" evidence="1">
    <location>
        <begin position="107"/>
        <end position="118"/>
    </location>
</feature>
<feature type="compositionally biased region" description="Polar residues" evidence="1">
    <location>
        <begin position="20"/>
        <end position="34"/>
    </location>
</feature>
<gene>
    <name evidence="2" type="ORF">ZT3D7_G9242</name>
</gene>
<reference evidence="2 3" key="1">
    <citation type="submission" date="2016-06" db="EMBL/GenBank/DDBJ databases">
        <authorList>
            <person name="Kjaerup R.B."/>
            <person name="Dalgaard T.S."/>
            <person name="Juul-Madsen H.R."/>
        </authorList>
    </citation>
    <scope>NUCLEOTIDE SEQUENCE [LARGE SCALE GENOMIC DNA]</scope>
</reference>
<feature type="region of interest" description="Disordered" evidence="1">
    <location>
        <begin position="20"/>
        <end position="118"/>
    </location>
</feature>
<sequence>MCCSQRRRQQQQATLFLQQEPYLSSMAQQKSITHPNAVEDRNTSEEGDELPPPYTATPQILNRNSFSSSSSSVSYSSSGDERAVSPDFLPNFTGQDVHPVQQSPGGHETDLQSMDRKASWKEWKALKKAQKAAMKAEKRAWKAERKREKEALKRERKARC</sequence>
<feature type="compositionally biased region" description="Low complexity" evidence="1">
    <location>
        <begin position="65"/>
        <end position="78"/>
    </location>
</feature>
<evidence type="ECO:0000313" key="2">
    <source>
        <dbReference type="EMBL" id="SMQ54088.1"/>
    </source>
</evidence>
<evidence type="ECO:0000256" key="1">
    <source>
        <dbReference type="SAM" id="MobiDB-lite"/>
    </source>
</evidence>
<keyword evidence="3" id="KW-1185">Reference proteome</keyword>
<protein>
    <submittedName>
        <fullName evidence="2">Uncharacterized protein</fullName>
    </submittedName>
</protein>
<dbReference type="EMBL" id="LT853700">
    <property type="protein sequence ID" value="SMQ54088.1"/>
    <property type="molecule type" value="Genomic_DNA"/>
</dbReference>
<accession>A0A1X7S306</accession>
<feature type="region of interest" description="Disordered" evidence="1">
    <location>
        <begin position="133"/>
        <end position="160"/>
    </location>
</feature>
<organism evidence="2 3">
    <name type="scientific">Zymoseptoria tritici (strain ST99CH_3D7)</name>
    <dbReference type="NCBI Taxonomy" id="1276538"/>
    <lineage>
        <taxon>Eukaryota</taxon>
        <taxon>Fungi</taxon>
        <taxon>Dikarya</taxon>
        <taxon>Ascomycota</taxon>
        <taxon>Pezizomycotina</taxon>
        <taxon>Dothideomycetes</taxon>
        <taxon>Dothideomycetidae</taxon>
        <taxon>Mycosphaerellales</taxon>
        <taxon>Mycosphaerellaceae</taxon>
        <taxon>Zymoseptoria</taxon>
    </lineage>
</organism>
<proteinExistence type="predicted"/>
<evidence type="ECO:0000313" key="3">
    <source>
        <dbReference type="Proteomes" id="UP000215127"/>
    </source>
</evidence>
<feature type="compositionally biased region" description="Basic and acidic residues" evidence="1">
    <location>
        <begin position="134"/>
        <end position="153"/>
    </location>
</feature>
<name>A0A1X7S306_ZYMT9</name>
<dbReference type="AlphaFoldDB" id="A0A1X7S306"/>